<name>A0ABU5DEC0_9BURK</name>
<feature type="signal peptide" evidence="1">
    <location>
        <begin position="1"/>
        <end position="31"/>
    </location>
</feature>
<dbReference type="InterPro" id="IPR013424">
    <property type="entry name" value="Ice-binding_C"/>
</dbReference>
<comment type="caution">
    <text evidence="3">The sequence shown here is derived from an EMBL/GenBank/DDBJ whole genome shotgun (WGS) entry which is preliminary data.</text>
</comment>
<accession>A0ABU5DEC0</accession>
<evidence type="ECO:0000256" key="1">
    <source>
        <dbReference type="SAM" id="SignalP"/>
    </source>
</evidence>
<feature type="domain" description="Oxidoreductase molybdopterin-binding" evidence="2">
    <location>
        <begin position="209"/>
        <end position="322"/>
    </location>
</feature>
<sequence>MKMRNIRLPRRAFGALLLGVAALATLATANAAPSTSFSVTGAVQQPKTYDAAALAAISNTTQTVSFLSGSTPQTHTYTGASLWNVINASTPVLGSNKNDVLNRIVLATGTDGYRVVYSLGELNPNFGNRPDLVAGAETINGVSAPLGADGFARTTAPGDVKGGRYLSNLVSLDVRASGSTATGIGGGVSTSFSVSGAVKTASSFNLAALQGLTSVTETVGGVSYTGVSFWDFLNKTVGLSLDPAVKNDVLNKYVVATGSDGYKAAFSLGELSSDFGNESVMIAYSADGQSLGTNGFARLVVPGDVKAGRWVSNLVSLEVLSAAAAPVPEPAHWALMAAGLVLLGVAKAKRRRG</sequence>
<dbReference type="SUPFAM" id="SSF56524">
    <property type="entry name" value="Oxidoreductase molybdopterin-binding domain"/>
    <property type="match status" value="2"/>
</dbReference>
<evidence type="ECO:0000313" key="4">
    <source>
        <dbReference type="Proteomes" id="UP001285263"/>
    </source>
</evidence>
<dbReference type="Gene3D" id="3.90.420.10">
    <property type="entry name" value="Oxidoreductase, molybdopterin-binding domain"/>
    <property type="match status" value="1"/>
</dbReference>
<protein>
    <submittedName>
        <fullName evidence="3">Molybdopterin-dependent oxidoreductase</fullName>
    </submittedName>
</protein>
<gene>
    <name evidence="3" type="ORF">SNE35_08900</name>
</gene>
<organism evidence="3 4">
    <name type="scientific">Roseateles agri</name>
    <dbReference type="NCBI Taxonomy" id="3098619"/>
    <lineage>
        <taxon>Bacteria</taxon>
        <taxon>Pseudomonadati</taxon>
        <taxon>Pseudomonadota</taxon>
        <taxon>Betaproteobacteria</taxon>
        <taxon>Burkholderiales</taxon>
        <taxon>Sphaerotilaceae</taxon>
        <taxon>Roseateles</taxon>
    </lineage>
</organism>
<reference evidence="3 4" key="1">
    <citation type="submission" date="2023-11" db="EMBL/GenBank/DDBJ databases">
        <title>Paucibacter sp. nov., isolated from fresh soil in Korea.</title>
        <authorList>
            <person name="Le N.T.T."/>
        </authorList>
    </citation>
    <scope>NUCLEOTIDE SEQUENCE [LARGE SCALE GENOMIC DNA]</scope>
    <source>
        <strain evidence="3 4">R3-3</strain>
    </source>
</reference>
<keyword evidence="4" id="KW-1185">Reference proteome</keyword>
<evidence type="ECO:0000313" key="3">
    <source>
        <dbReference type="EMBL" id="MDY0744623.1"/>
    </source>
</evidence>
<dbReference type="NCBIfam" id="TIGR02595">
    <property type="entry name" value="PEP_CTERM"/>
    <property type="match status" value="1"/>
</dbReference>
<keyword evidence="1" id="KW-0732">Signal</keyword>
<dbReference type="Proteomes" id="UP001285263">
    <property type="component" value="Unassembled WGS sequence"/>
</dbReference>
<dbReference type="Pfam" id="PF00174">
    <property type="entry name" value="Oxidored_molyb"/>
    <property type="match status" value="1"/>
</dbReference>
<dbReference type="RefSeq" id="WP_320422539.1">
    <property type="nucleotide sequence ID" value="NZ_JAXCLA010000003.1"/>
</dbReference>
<feature type="chain" id="PRO_5046944655" evidence="1">
    <location>
        <begin position="32"/>
        <end position="353"/>
    </location>
</feature>
<dbReference type="EMBL" id="JAXCLA010000003">
    <property type="protein sequence ID" value="MDY0744623.1"/>
    <property type="molecule type" value="Genomic_DNA"/>
</dbReference>
<dbReference type="InterPro" id="IPR036374">
    <property type="entry name" value="OxRdtase_Mopterin-bd_sf"/>
</dbReference>
<dbReference type="InterPro" id="IPR000572">
    <property type="entry name" value="OxRdtase_Mopterin-bd_dom"/>
</dbReference>
<evidence type="ECO:0000259" key="2">
    <source>
        <dbReference type="Pfam" id="PF00174"/>
    </source>
</evidence>
<proteinExistence type="predicted"/>